<proteinExistence type="predicted"/>
<dbReference type="EMBL" id="MT142605">
    <property type="protein sequence ID" value="QJA85948.1"/>
    <property type="molecule type" value="Genomic_DNA"/>
</dbReference>
<keyword evidence="1" id="KW-1133">Transmembrane helix</keyword>
<sequence>MIADDVRISYRLVAEYAVIAGLSFVIMDKVSIWLGVFVLLALMSHNFPMFNKFTFLANYAVIIGAVWMLIITLYGSETLITWLLNAMCVVMIIHMSMAFMQWLDIDPFFVQLDPDRKHIAGIMGNPNIGSALAALLLPAFMRKYWIWGMVVIIPGMLVFDCIGGIAAVACGGIFYLCVNRKLSLPVF</sequence>
<protein>
    <submittedName>
        <fullName evidence="2">Uncharacterized protein</fullName>
    </submittedName>
</protein>
<feature type="transmembrane region" description="Helical" evidence="1">
    <location>
        <begin position="145"/>
        <end position="178"/>
    </location>
</feature>
<reference evidence="2" key="1">
    <citation type="submission" date="2020-03" db="EMBL/GenBank/DDBJ databases">
        <title>The deep terrestrial virosphere.</title>
        <authorList>
            <person name="Holmfeldt K."/>
            <person name="Nilsson E."/>
            <person name="Simone D."/>
            <person name="Lopez-Fernandez M."/>
            <person name="Wu X."/>
            <person name="de Brujin I."/>
            <person name="Lundin D."/>
            <person name="Andersson A."/>
            <person name="Bertilsson S."/>
            <person name="Dopson M."/>
        </authorList>
    </citation>
    <scope>NUCLEOTIDE SEQUENCE</scope>
    <source>
        <strain evidence="2">MM415B02157</strain>
        <strain evidence="3">TM448B01517</strain>
    </source>
</reference>
<keyword evidence="1" id="KW-0472">Membrane</keyword>
<dbReference type="EMBL" id="MT144773">
    <property type="protein sequence ID" value="QJH99178.1"/>
    <property type="molecule type" value="Genomic_DNA"/>
</dbReference>
<dbReference type="AlphaFoldDB" id="A0A6M3KXK7"/>
<evidence type="ECO:0000313" key="2">
    <source>
        <dbReference type="EMBL" id="QJA85948.1"/>
    </source>
</evidence>
<organism evidence="2">
    <name type="scientific">viral metagenome</name>
    <dbReference type="NCBI Taxonomy" id="1070528"/>
    <lineage>
        <taxon>unclassified sequences</taxon>
        <taxon>metagenomes</taxon>
        <taxon>organismal metagenomes</taxon>
    </lineage>
</organism>
<gene>
    <name evidence="2" type="ORF">MM415B02157_0009</name>
    <name evidence="3" type="ORF">TM448B01517_0012</name>
</gene>
<accession>A0A6M3KXK7</accession>
<feature type="transmembrane region" description="Helical" evidence="1">
    <location>
        <begin position="80"/>
        <end position="99"/>
    </location>
</feature>
<feature type="transmembrane region" description="Helical" evidence="1">
    <location>
        <begin position="119"/>
        <end position="139"/>
    </location>
</feature>
<feature type="transmembrane region" description="Helical" evidence="1">
    <location>
        <begin position="16"/>
        <end position="43"/>
    </location>
</feature>
<keyword evidence="1" id="KW-0812">Transmembrane</keyword>
<name>A0A6M3KXK7_9ZZZZ</name>
<feature type="transmembrane region" description="Helical" evidence="1">
    <location>
        <begin position="55"/>
        <end position="74"/>
    </location>
</feature>
<evidence type="ECO:0000313" key="3">
    <source>
        <dbReference type="EMBL" id="QJH99178.1"/>
    </source>
</evidence>
<evidence type="ECO:0000256" key="1">
    <source>
        <dbReference type="SAM" id="Phobius"/>
    </source>
</evidence>